<keyword evidence="1 2" id="KW-0597">Phosphoprotein</keyword>
<dbReference type="OrthoDB" id="5288358at2"/>
<dbReference type="SUPFAM" id="SSF52172">
    <property type="entry name" value="CheY-like"/>
    <property type="match status" value="1"/>
</dbReference>
<sequence length="446" mass="50943">MDLEGKEKGGDILVVDDIIANLKVLSSVLGEEGYIVRPVNQGRLAIMSAIAKRPDLILLDIDMPEMSGFEVCRQLKSRPETADIPIIFLTALTDESYISRGFEHGAVDYVAKPFKHLELITRVRNQIDLANTIKQNEFQNRLLVNMAHRIGVQDSTANFLHGMGNLLTPAFAKLSSLSSLSSSKNLDVLKQLRDKLNEPGFEPKSLVEDSDMVEKYRQLFSLTVQRLDDESLQIQGTLHDVHKVMDDLNRFLLEFKNSIFKSNHISTLTLSEFTEELKYFLEQEFKRHGISLYIDNVDLKPTIKVLKFKLFNIIQTLIDYRLKALQKTKKYRCEFHLMLDVSNQQINSLRLYDFGPSLKVEQKDLLFNWEYLKTSDFSTLSLHLASIDADLLGGTIDFGTTEQGQFYFELAFGGVFFPFLDQEQEQASNDGQKLSQKIQLPTKLVK</sequence>
<dbReference type="RefSeq" id="WP_132319006.1">
    <property type="nucleotide sequence ID" value="NZ_FWZT01000008.1"/>
</dbReference>
<dbReference type="SMART" id="SM00448">
    <property type="entry name" value="REC"/>
    <property type="match status" value="1"/>
</dbReference>
<gene>
    <name evidence="4" type="ORF">SAMN06296036_10869</name>
</gene>
<dbReference type="PANTHER" id="PTHR44591">
    <property type="entry name" value="STRESS RESPONSE REGULATOR PROTEIN 1"/>
    <property type="match status" value="1"/>
</dbReference>
<dbReference type="CDD" id="cd19920">
    <property type="entry name" value="REC_PA4781-like"/>
    <property type="match status" value="1"/>
</dbReference>
<dbReference type="EMBL" id="FWZT01000008">
    <property type="protein sequence ID" value="SMF25422.1"/>
    <property type="molecule type" value="Genomic_DNA"/>
</dbReference>
<feature type="modified residue" description="4-aspartylphosphate" evidence="2">
    <location>
        <position position="60"/>
    </location>
</feature>
<feature type="domain" description="Response regulatory" evidence="3">
    <location>
        <begin position="11"/>
        <end position="127"/>
    </location>
</feature>
<dbReference type="STRING" id="1513793.SAMN06296036_10869"/>
<dbReference type="InterPro" id="IPR001789">
    <property type="entry name" value="Sig_transdc_resp-reg_receiver"/>
</dbReference>
<evidence type="ECO:0000256" key="2">
    <source>
        <dbReference type="PROSITE-ProRule" id="PRU00169"/>
    </source>
</evidence>
<accession>A0A1Y6BX84</accession>
<dbReference type="AlphaFoldDB" id="A0A1Y6BX84"/>
<proteinExistence type="predicted"/>
<dbReference type="Pfam" id="PF00072">
    <property type="entry name" value="Response_reg"/>
    <property type="match status" value="1"/>
</dbReference>
<keyword evidence="5" id="KW-1185">Reference proteome</keyword>
<evidence type="ECO:0000313" key="5">
    <source>
        <dbReference type="Proteomes" id="UP000192907"/>
    </source>
</evidence>
<dbReference type="PROSITE" id="PS50110">
    <property type="entry name" value="RESPONSE_REGULATORY"/>
    <property type="match status" value="1"/>
</dbReference>
<dbReference type="GO" id="GO:0000160">
    <property type="term" value="P:phosphorelay signal transduction system"/>
    <property type="evidence" value="ECO:0007669"/>
    <property type="project" value="InterPro"/>
</dbReference>
<name>A0A1Y6BX84_9BACT</name>
<dbReference type="InterPro" id="IPR050595">
    <property type="entry name" value="Bact_response_regulator"/>
</dbReference>
<dbReference type="PANTHER" id="PTHR44591:SF3">
    <property type="entry name" value="RESPONSE REGULATORY DOMAIN-CONTAINING PROTEIN"/>
    <property type="match status" value="1"/>
</dbReference>
<evidence type="ECO:0000313" key="4">
    <source>
        <dbReference type="EMBL" id="SMF25422.1"/>
    </source>
</evidence>
<reference evidence="5" key="1">
    <citation type="submission" date="2017-04" db="EMBL/GenBank/DDBJ databases">
        <authorList>
            <person name="Varghese N."/>
            <person name="Submissions S."/>
        </authorList>
    </citation>
    <scope>NUCLEOTIDE SEQUENCE [LARGE SCALE GENOMIC DNA]</scope>
    <source>
        <strain evidence="5">RKEM611</strain>
    </source>
</reference>
<evidence type="ECO:0000259" key="3">
    <source>
        <dbReference type="PROSITE" id="PS50110"/>
    </source>
</evidence>
<dbReference type="InterPro" id="IPR011006">
    <property type="entry name" value="CheY-like_superfamily"/>
</dbReference>
<evidence type="ECO:0000256" key="1">
    <source>
        <dbReference type="ARBA" id="ARBA00022553"/>
    </source>
</evidence>
<protein>
    <submittedName>
        <fullName evidence="4">Response regulator receiver domain-containing protein</fullName>
    </submittedName>
</protein>
<organism evidence="4 5">
    <name type="scientific">Pseudobacteriovorax antillogorgiicola</name>
    <dbReference type="NCBI Taxonomy" id="1513793"/>
    <lineage>
        <taxon>Bacteria</taxon>
        <taxon>Pseudomonadati</taxon>
        <taxon>Bdellovibrionota</taxon>
        <taxon>Oligoflexia</taxon>
        <taxon>Oligoflexales</taxon>
        <taxon>Pseudobacteriovoracaceae</taxon>
        <taxon>Pseudobacteriovorax</taxon>
    </lineage>
</organism>
<dbReference type="Proteomes" id="UP000192907">
    <property type="component" value="Unassembled WGS sequence"/>
</dbReference>
<dbReference type="Gene3D" id="3.40.50.2300">
    <property type="match status" value="1"/>
</dbReference>